<evidence type="ECO:0008006" key="4">
    <source>
        <dbReference type="Google" id="ProtNLM"/>
    </source>
</evidence>
<reference evidence="2 3" key="3">
    <citation type="journal article" date="2008" name="BMC Genomics">
        <title>The genome of the versatile nitrogen fixer Azorhizobium caulinodans ORS571.</title>
        <authorList>
            <person name="Lee KB."/>
            <person name="Backer P.D."/>
            <person name="Aono T."/>
            <person name="Liu CT."/>
            <person name="Suzuki S."/>
            <person name="Suzuki T."/>
            <person name="Kaneko T."/>
            <person name="Yamada M."/>
            <person name="Tabata S."/>
            <person name="Kupfer D.M."/>
            <person name="Najar F.Z."/>
            <person name="Wiley G.B."/>
            <person name="Roe B."/>
            <person name="Binnewies T.T."/>
            <person name="Ussery D.W."/>
            <person name="D'Haeze W."/>
            <person name="Herder J.D."/>
            <person name="Gevers D."/>
            <person name="Vereecke D."/>
            <person name="Holsters M."/>
            <person name="Oyaizu H."/>
        </authorList>
    </citation>
    <scope>NUCLEOTIDE SEQUENCE [LARGE SCALE GENOMIC DNA]</scope>
    <source>
        <strain evidence="3">ATCC 43989 / DSM 5975 / JCM 20966 / LMG 6465 / NBRC 14845 / NCIMB 13405 / ORS 571</strain>
    </source>
</reference>
<dbReference type="STRING" id="438753.AZC_1224"/>
<name>A8I080_AZOC5</name>
<keyword evidence="3" id="KW-1185">Reference proteome</keyword>
<dbReference type="EMBL" id="AP009384">
    <property type="protein sequence ID" value="BAF87222.1"/>
    <property type="molecule type" value="Genomic_DNA"/>
</dbReference>
<feature type="compositionally biased region" description="Low complexity" evidence="1">
    <location>
        <begin position="277"/>
        <end position="302"/>
    </location>
</feature>
<dbReference type="Gene3D" id="2.60.40.1880">
    <property type="entry name" value="Invasion associated locus B (IalB) protein"/>
    <property type="match status" value="1"/>
</dbReference>
<dbReference type="Pfam" id="PF06776">
    <property type="entry name" value="IalB"/>
    <property type="match status" value="1"/>
</dbReference>
<accession>A8I080</accession>
<dbReference type="InterPro" id="IPR038696">
    <property type="entry name" value="IalB_sf"/>
</dbReference>
<evidence type="ECO:0000256" key="1">
    <source>
        <dbReference type="SAM" id="MobiDB-lite"/>
    </source>
</evidence>
<reference evidence="2 3" key="1">
    <citation type="journal article" date="2007" name="Appl. Environ. Microbiol.">
        <title>Rhizobial factors required for stem nodule maturation and maintenance in Sesbania rostrata-Azorhizobium caulinodans ORS571 symbiosis.</title>
        <authorList>
            <person name="Suzuki S."/>
            <person name="Aono T."/>
            <person name="Lee KB."/>
            <person name="Suzuki T."/>
            <person name="Liu CT."/>
            <person name="Miwa H."/>
            <person name="Wakao S."/>
            <person name="Iki T."/>
            <person name="Oyaizu H."/>
        </authorList>
    </citation>
    <scope>NUCLEOTIDE SEQUENCE [LARGE SCALE GENOMIC DNA]</scope>
    <source>
        <strain evidence="3">ATCC 43989 / DSM 5975 / JCM 20966 / LMG 6465 / NBRC 14845 / NCIMB 13405 / ORS 571</strain>
    </source>
</reference>
<protein>
    <recommendedName>
        <fullName evidence="4">Invasion associated locus B family protein</fullName>
    </recommendedName>
</protein>
<feature type="region of interest" description="Disordered" evidence="1">
    <location>
        <begin position="79"/>
        <end position="105"/>
    </location>
</feature>
<sequence length="302" mass="31517">MRAWDCDVQVTVLPQLTPNRAALQRRNATPPIRVSRSATGMTGKMGMTTATILRRASALAVAAMTLGVASGALAQNAAPAKPAPAKPAQGQQAPAQAQQQQAAGPQSVAVPGINTPWTKVCGTDQAANKQICMTTQDFTAETGQPLASAAIREMQDDPVKKFIVSVPIGMLIQPGTRVVIDKEAPLSLKYEICFPNGCFASMDVNAEFVTKLKKAQNITIQALQMGGRTLNFVLPAKDFAKAYDGAPSDPNVVAAERQKLAEELQKRAQKMMEERAAAQGGAPAQGAAAPAPAAAPAAPAKP</sequence>
<dbReference type="KEGG" id="azc:AZC_1224"/>
<gene>
    <name evidence="2" type="ordered locus">AZC_1224</name>
</gene>
<feature type="compositionally biased region" description="Basic and acidic residues" evidence="1">
    <location>
        <begin position="267"/>
        <end position="276"/>
    </location>
</feature>
<dbReference type="eggNOG" id="COG5342">
    <property type="taxonomic scope" value="Bacteria"/>
</dbReference>
<feature type="region of interest" description="Disordered" evidence="1">
    <location>
        <begin position="267"/>
        <end position="302"/>
    </location>
</feature>
<dbReference type="InterPro" id="IPR010642">
    <property type="entry name" value="Invasion_prot_B"/>
</dbReference>
<reference evidence="2 3" key="5">
    <citation type="journal article" date="2010" name="Appl. Environ. Microbiol.">
        <title>phrR-like gene praR of Azorhizobium caulinodans ORS571 is essential for symbiosis with Sesbania rostrata and is involved in expression of reb genes.</title>
        <authorList>
            <person name="Akiba N."/>
            <person name="Aono T."/>
            <person name="Toyazaki H."/>
            <person name="Sato S."/>
            <person name="Oyaizu H."/>
        </authorList>
    </citation>
    <scope>NUCLEOTIDE SEQUENCE [LARGE SCALE GENOMIC DNA]</scope>
    <source>
        <strain evidence="3">ATCC 43989 / DSM 5975 / JCM 20966 / LMG 6465 / NBRC 14845 / NCIMB 13405 / ORS 571</strain>
    </source>
</reference>
<proteinExistence type="predicted"/>
<feature type="compositionally biased region" description="Low complexity" evidence="1">
    <location>
        <begin position="86"/>
        <end position="105"/>
    </location>
</feature>
<evidence type="ECO:0000313" key="3">
    <source>
        <dbReference type="Proteomes" id="UP000000270"/>
    </source>
</evidence>
<reference evidence="2 3" key="4">
    <citation type="journal article" date="2009" name="Appl. Environ. Microbiol.">
        <title>Comparative genome-wide transcriptional profiling of Azorhizobium caulinodans ORS571 grown under free-living and symbiotic conditions.</title>
        <authorList>
            <person name="Tsukada S."/>
            <person name="Aono T."/>
            <person name="Akiba N."/>
            <person name="Lee KB."/>
            <person name="Liu CT."/>
            <person name="Toyazaki H."/>
            <person name="Oyaizu H."/>
        </authorList>
    </citation>
    <scope>NUCLEOTIDE SEQUENCE [LARGE SCALE GENOMIC DNA]</scope>
    <source>
        <strain evidence="3">ATCC 43989 / DSM 5975 / JCM 20966 / LMG 6465 / NBRC 14845 / NCIMB 13405 / ORS 571</strain>
    </source>
</reference>
<organism evidence="2 3">
    <name type="scientific">Azorhizobium caulinodans (strain ATCC 43989 / DSM 5975 / JCM 20966 / LMG 6465 / NBRC 14845 / NCIMB 13405 / ORS 571)</name>
    <dbReference type="NCBI Taxonomy" id="438753"/>
    <lineage>
        <taxon>Bacteria</taxon>
        <taxon>Pseudomonadati</taxon>
        <taxon>Pseudomonadota</taxon>
        <taxon>Alphaproteobacteria</taxon>
        <taxon>Hyphomicrobiales</taxon>
        <taxon>Xanthobacteraceae</taxon>
        <taxon>Azorhizobium</taxon>
    </lineage>
</organism>
<dbReference type="Proteomes" id="UP000000270">
    <property type="component" value="Chromosome"/>
</dbReference>
<dbReference type="HOGENOM" id="CLU_080086_0_0_5"/>
<evidence type="ECO:0000313" key="2">
    <source>
        <dbReference type="EMBL" id="BAF87222.1"/>
    </source>
</evidence>
<dbReference type="AlphaFoldDB" id="A8I080"/>
<reference evidence="3" key="2">
    <citation type="submission" date="2007-04" db="EMBL/GenBank/DDBJ databases">
        <title>Complete genome sequence of the nitrogen-fixing bacterium Azorhizobium caulinodans ORS571.</title>
        <authorList>
            <person name="Lee K.B."/>
            <person name="Backer P.D."/>
            <person name="Aono T."/>
            <person name="Liu C.T."/>
            <person name="Suzuki S."/>
            <person name="Suzuki T."/>
            <person name="Kaneko T."/>
            <person name="Yamada M."/>
            <person name="Tabata S."/>
            <person name="Kupfer D.M."/>
            <person name="Najar F.Z."/>
            <person name="Wiley G.B."/>
            <person name="Roe B."/>
            <person name="Binnewies T."/>
            <person name="Ussery D."/>
            <person name="Vereecke D."/>
            <person name="Gevers D."/>
            <person name="Holsters M."/>
            <person name="Oyaizu H."/>
        </authorList>
    </citation>
    <scope>NUCLEOTIDE SEQUENCE [LARGE SCALE GENOMIC DNA]</scope>
    <source>
        <strain evidence="3">ATCC 43989 / DSM 5975 / JCM 20966 / LMG 6465 / NBRC 14845 / NCIMB 13405 / ORS 571</strain>
    </source>
</reference>
<reference evidence="2 3" key="6">
    <citation type="journal article" date="2011" name="Appl. Environ. Microbiol.">
        <title>Involvement of the azorhizobial chromosome partition gene (parA) in the onset of bacteroid differentiation during Sesbania rostrata stem nodule development.</title>
        <authorList>
            <person name="Liu CT."/>
            <person name="Lee KB."/>
            <person name="Wang YS."/>
            <person name="Peng MH."/>
            <person name="Lee KT."/>
            <person name="Suzuki S."/>
            <person name="Suzuki T."/>
            <person name="Oyaizu H."/>
        </authorList>
    </citation>
    <scope>NUCLEOTIDE SEQUENCE [LARGE SCALE GENOMIC DNA]</scope>
    <source>
        <strain evidence="3">ATCC 43989 / DSM 5975 / JCM 20966 / LMG 6465 / NBRC 14845 / NCIMB 13405 / ORS 571</strain>
    </source>
</reference>